<evidence type="ECO:0000313" key="2">
    <source>
        <dbReference type="Proteomes" id="UP000308886"/>
    </source>
</evidence>
<organism evidence="1 2">
    <name type="scientific">Palleniella muris</name>
    <dbReference type="NCBI Taxonomy" id="3038145"/>
    <lineage>
        <taxon>Bacteria</taxon>
        <taxon>Pseudomonadati</taxon>
        <taxon>Bacteroidota</taxon>
        <taxon>Bacteroidia</taxon>
        <taxon>Bacteroidales</taxon>
        <taxon>Prevotellaceae</taxon>
        <taxon>Palleniella</taxon>
    </lineage>
</organism>
<gene>
    <name evidence="1" type="ORF">E5358_08330</name>
</gene>
<sequence length="264" mass="30479">MLTVFFMSGCDMFEYHPYSTKFEGRTNIHATSIEQIERLCKDKEEITFAFITDTQGSNTNMQDAIRLIRERGDIDFIVHGGDQTDFGLPKEFMWCRDQLEASGLPYVSVIGNHDCLGNGEHTFEYIYGTPNFTFNAGYIHFVCLNTVALEYDYSHPVPDFNFIEQDIETLKGLNAEKDSIKRTIAVMHSRPGDEQFNNNVAKVFNLYMTQYPGLFCVNGHNHCDDVSDIFSNGIIYYGCTNIKERAYYVFKIRKDGYDFEKIDF</sequence>
<name>A0AC61QPP5_9BACT</name>
<dbReference type="EMBL" id="SRZC01000012">
    <property type="protein sequence ID" value="TGX82121.1"/>
    <property type="molecule type" value="Genomic_DNA"/>
</dbReference>
<evidence type="ECO:0000313" key="1">
    <source>
        <dbReference type="EMBL" id="TGX82121.1"/>
    </source>
</evidence>
<comment type="caution">
    <text evidence="1">The sequence shown here is derived from an EMBL/GenBank/DDBJ whole genome shotgun (WGS) entry which is preliminary data.</text>
</comment>
<keyword evidence="2" id="KW-1185">Reference proteome</keyword>
<proteinExistence type="predicted"/>
<accession>A0AC61QPP5</accession>
<protein>
    <submittedName>
        <fullName evidence="1">Metallophosphoesterase</fullName>
    </submittedName>
</protein>
<dbReference type="Proteomes" id="UP000308886">
    <property type="component" value="Unassembled WGS sequence"/>
</dbReference>
<reference evidence="1" key="1">
    <citation type="submission" date="2019-04" db="EMBL/GenBank/DDBJ databases">
        <title>Microbes associate with the intestines of laboratory mice.</title>
        <authorList>
            <person name="Navarre W."/>
            <person name="Wong E."/>
            <person name="Huang K."/>
            <person name="Tropini C."/>
            <person name="Ng K."/>
            <person name="Yu B."/>
        </authorList>
    </citation>
    <scope>NUCLEOTIDE SEQUENCE</scope>
    <source>
        <strain evidence="1">NM73_A23</strain>
    </source>
</reference>